<dbReference type="PANTHER" id="PTHR30337">
    <property type="entry name" value="COMPONENT OF ATP-DEPENDENT DSDNA EXONUCLEASE"/>
    <property type="match status" value="1"/>
</dbReference>
<dbReference type="InterPro" id="IPR029052">
    <property type="entry name" value="Metallo-depent_PP-like"/>
</dbReference>
<reference evidence="3 4" key="1">
    <citation type="submission" date="2018-10" db="EMBL/GenBank/DDBJ databases">
        <title>Oceanobacillus sp. YLB-02 draft genome.</title>
        <authorList>
            <person name="Yu L."/>
        </authorList>
    </citation>
    <scope>NUCLEOTIDE SEQUENCE [LARGE SCALE GENOMIC DNA]</scope>
    <source>
        <strain evidence="3 4">YLB-02</strain>
    </source>
</reference>
<dbReference type="InterPro" id="IPR014576">
    <property type="entry name" value="Pesterase_YhaO"/>
</dbReference>
<dbReference type="OrthoDB" id="9773856at2"/>
<dbReference type="GO" id="GO:0004527">
    <property type="term" value="F:exonuclease activity"/>
    <property type="evidence" value="ECO:0007669"/>
    <property type="project" value="UniProtKB-KW"/>
</dbReference>
<keyword evidence="3" id="KW-0269">Exonuclease</keyword>
<evidence type="ECO:0000313" key="3">
    <source>
        <dbReference type="EMBL" id="RLL45001.1"/>
    </source>
</evidence>
<gene>
    <name evidence="3" type="ORF">D8M04_08995</name>
</gene>
<dbReference type="InterPro" id="IPR050535">
    <property type="entry name" value="DNA_Repair-Maintenance_Comp"/>
</dbReference>
<keyword evidence="4" id="KW-1185">Reference proteome</keyword>
<dbReference type="Proteomes" id="UP000270219">
    <property type="component" value="Unassembled WGS sequence"/>
</dbReference>
<protein>
    <submittedName>
        <fullName evidence="3">DNA repair exonuclease</fullName>
    </submittedName>
</protein>
<keyword evidence="1" id="KW-0378">Hydrolase</keyword>
<organism evidence="3 4">
    <name type="scientific">Oceanobacillus piezotolerans</name>
    <dbReference type="NCBI Taxonomy" id="2448030"/>
    <lineage>
        <taxon>Bacteria</taxon>
        <taxon>Bacillati</taxon>
        <taxon>Bacillota</taxon>
        <taxon>Bacilli</taxon>
        <taxon>Bacillales</taxon>
        <taxon>Bacillaceae</taxon>
        <taxon>Oceanobacillus</taxon>
    </lineage>
</organism>
<dbReference type="InterPro" id="IPR041796">
    <property type="entry name" value="Mre11_N"/>
</dbReference>
<sequence length="408" mass="47430">MTKQISFIHAADLHLDSPFKGLTDLPEDLFHKVRESTFLALDRLVKAAIDKKVDFVLMVGDLFDNEKQSLKAQIYLRRAFEELKQHRINVYLSYGNHDYIIGNVYPVTYPDNVFVFPDEQVTHFTYKKDGQPIANIYGFSYENRAVLENKANEYERKDSDVPFHIAMLHGSVGSNTEHDTYAPFQISDLAGAPFHYWALGHIHKREILKGNPPIVYSGNIQGRNRKETGEKGCYHVVLSEADVNMTFIPLQEIQFTSLEVDASGCKEIHELEKQIVSSLNGFDQRSHLLIDLLLIGDNQLLRQWDSEKRIEDLIEIINETAEQEALWKYIYRVKNRYDEDIKEHQLFKGEHFVGELVRHFDQTSIHSHLEELYYHRSARKFLSSLSGEEEQLIVSEAKELLMRELWKG</sequence>
<evidence type="ECO:0000256" key="1">
    <source>
        <dbReference type="ARBA" id="ARBA00022801"/>
    </source>
</evidence>
<dbReference type="Pfam" id="PF00149">
    <property type="entry name" value="Metallophos"/>
    <property type="match status" value="1"/>
</dbReference>
<name>A0A498D8Q3_9BACI</name>
<comment type="caution">
    <text evidence="3">The sequence shown here is derived from an EMBL/GenBank/DDBJ whole genome shotgun (WGS) entry which is preliminary data.</text>
</comment>
<dbReference type="Gene3D" id="3.60.21.10">
    <property type="match status" value="1"/>
</dbReference>
<feature type="domain" description="Calcineurin-like phosphoesterase" evidence="2">
    <location>
        <begin position="6"/>
        <end position="204"/>
    </location>
</feature>
<evidence type="ECO:0000313" key="4">
    <source>
        <dbReference type="Proteomes" id="UP000270219"/>
    </source>
</evidence>
<dbReference type="PANTHER" id="PTHR30337:SF7">
    <property type="entry name" value="PHOSPHOESTERASE"/>
    <property type="match status" value="1"/>
</dbReference>
<accession>A0A498D8Q3</accession>
<dbReference type="CDD" id="cd00840">
    <property type="entry name" value="MPP_Mre11_N"/>
    <property type="match status" value="1"/>
</dbReference>
<proteinExistence type="predicted"/>
<dbReference type="AlphaFoldDB" id="A0A498D8Q3"/>
<dbReference type="PIRSF" id="PIRSF033091">
    <property type="entry name" value="Pesterase_YhaO"/>
    <property type="match status" value="1"/>
</dbReference>
<dbReference type="SUPFAM" id="SSF56300">
    <property type="entry name" value="Metallo-dependent phosphatases"/>
    <property type="match status" value="1"/>
</dbReference>
<dbReference type="EMBL" id="RCHR01000003">
    <property type="protein sequence ID" value="RLL45001.1"/>
    <property type="molecule type" value="Genomic_DNA"/>
</dbReference>
<evidence type="ECO:0000259" key="2">
    <source>
        <dbReference type="Pfam" id="PF00149"/>
    </source>
</evidence>
<dbReference type="InterPro" id="IPR004843">
    <property type="entry name" value="Calcineurin-like_PHP"/>
</dbReference>
<keyword evidence="3" id="KW-0540">Nuclease</keyword>